<keyword evidence="2" id="KW-1185">Reference proteome</keyword>
<evidence type="ECO:0000313" key="2">
    <source>
        <dbReference type="Proteomes" id="UP000620124"/>
    </source>
</evidence>
<evidence type="ECO:0000313" key="1">
    <source>
        <dbReference type="EMBL" id="KAF7366090.1"/>
    </source>
</evidence>
<sequence length="477" mass="54023">MLVDESDDELEDDTINALKDLDMEGDEVNEETYFNNVPVSRDYAPYPDKVSMLLDILDNLPRLRMSSNQLKMVLWILKECKVANIPSYSAFRKMQDHLRGLCGSEPKDYTSTMGNRFFVNDVWESIARDFSNPEIAKPLNFYPEETYGPISEVWQAECWKEFKPSELTPMYTRGLRQFYIDEVAELQSGKKVIPLAWIKRGGVLCADNLEVTPAVTGWQIGQDVQSVAATEFQFNYHDIFERIGDNIPWADGSNASKMPNPLREIAGGDDLYVVLVPMWADSVSGNKSKQYNKYMNMYMANSNLPGQLLQQEYFVRFVSTSPHAGLPKQFSAIKEQIHRKRHHTWAVMRIVDAVVARPVGLISTLSLMKAILQFIINMSVQAGLPCFAAQTKHTLEKQIQLAMHGVEAPILKLQTSTGVKDTVAQYWINILLEKSQQLKADNPGRTGDSIAEELQKWFNKQPGDKVNLLLDIAGNPS</sequence>
<dbReference type="OrthoDB" id="2689033at2759"/>
<reference evidence="1" key="1">
    <citation type="submission" date="2020-05" db="EMBL/GenBank/DDBJ databases">
        <title>Mycena genomes resolve the evolution of fungal bioluminescence.</title>
        <authorList>
            <person name="Tsai I.J."/>
        </authorList>
    </citation>
    <scope>NUCLEOTIDE SEQUENCE</scope>
    <source>
        <strain evidence="1">CCC161011</strain>
    </source>
</reference>
<dbReference type="Proteomes" id="UP000620124">
    <property type="component" value="Unassembled WGS sequence"/>
</dbReference>
<organism evidence="1 2">
    <name type="scientific">Mycena venus</name>
    <dbReference type="NCBI Taxonomy" id="2733690"/>
    <lineage>
        <taxon>Eukaryota</taxon>
        <taxon>Fungi</taxon>
        <taxon>Dikarya</taxon>
        <taxon>Basidiomycota</taxon>
        <taxon>Agaricomycotina</taxon>
        <taxon>Agaricomycetes</taxon>
        <taxon>Agaricomycetidae</taxon>
        <taxon>Agaricales</taxon>
        <taxon>Marasmiineae</taxon>
        <taxon>Mycenaceae</taxon>
        <taxon>Mycena</taxon>
    </lineage>
</organism>
<gene>
    <name evidence="1" type="ORF">MVEN_00485300</name>
</gene>
<name>A0A8H6YRX6_9AGAR</name>
<dbReference type="AlphaFoldDB" id="A0A8H6YRX6"/>
<proteinExistence type="predicted"/>
<accession>A0A8H6YRX6</accession>
<dbReference type="EMBL" id="JACAZI010000003">
    <property type="protein sequence ID" value="KAF7366090.1"/>
    <property type="molecule type" value="Genomic_DNA"/>
</dbReference>
<comment type="caution">
    <text evidence="1">The sequence shown here is derived from an EMBL/GenBank/DDBJ whole genome shotgun (WGS) entry which is preliminary data.</text>
</comment>
<protein>
    <submittedName>
        <fullName evidence="1">Uncharacterized protein</fullName>
    </submittedName>
</protein>